<keyword evidence="2" id="KW-1185">Reference proteome</keyword>
<dbReference type="Proteomes" id="UP000601108">
    <property type="component" value="Unassembled WGS sequence"/>
</dbReference>
<protein>
    <recommendedName>
        <fullName evidence="3">Fibronectin type-III domain-containing protein</fullName>
    </recommendedName>
</protein>
<dbReference type="SUPFAM" id="SSF49265">
    <property type="entry name" value="Fibronectin type III"/>
    <property type="match status" value="1"/>
</dbReference>
<accession>A0A918N446</accession>
<dbReference type="AlphaFoldDB" id="A0A918N446"/>
<dbReference type="RefSeq" id="WP_027412754.1">
    <property type="nucleotide sequence ID" value="NZ_BMWS01000023.1"/>
</dbReference>
<evidence type="ECO:0008006" key="3">
    <source>
        <dbReference type="Google" id="ProtNLM"/>
    </source>
</evidence>
<dbReference type="InterPro" id="IPR013783">
    <property type="entry name" value="Ig-like_fold"/>
</dbReference>
<dbReference type="EMBL" id="BMWS01000023">
    <property type="protein sequence ID" value="GGX27254.1"/>
    <property type="molecule type" value="Genomic_DNA"/>
</dbReference>
<proteinExistence type="predicted"/>
<dbReference type="InterPro" id="IPR036116">
    <property type="entry name" value="FN3_sf"/>
</dbReference>
<organism evidence="1 2">
    <name type="scientific">Aquimarina muelleri</name>
    <dbReference type="NCBI Taxonomy" id="279356"/>
    <lineage>
        <taxon>Bacteria</taxon>
        <taxon>Pseudomonadati</taxon>
        <taxon>Bacteroidota</taxon>
        <taxon>Flavobacteriia</taxon>
        <taxon>Flavobacteriales</taxon>
        <taxon>Flavobacteriaceae</taxon>
        <taxon>Aquimarina</taxon>
    </lineage>
</organism>
<gene>
    <name evidence="1" type="ORF">GCM10007384_30730</name>
</gene>
<sequence>MKKIINTIAILSTLFLIVRCDDILEEDISNDIVTTVSPENDSTINGNSVQFRWTGLKGASDYRIQVIEESTQKNVLDSLVKGDNFLINLNPGQYNWRIRAENFAYQTAYTFPLSFLLASSTDLSIQTLFLNSPTQNFYTNKSTIIVTWDKIQTATSYTLEIDKTINGTTSTETQIENLTANSYTIDAAILKDDAVYEWKVKAVNESSETAFSSRKILLDTQNPNQPSLSTPAENAVTKETVDFVWVLGTDSGEVKSPVTSVIEIATDINFTNIVQTESVDKPSIQINFSTKGIYYWRVKLLDKAGNESNFSKERKFTVE</sequence>
<reference evidence="1 2" key="1">
    <citation type="journal article" date="2014" name="Int. J. Syst. Evol. Microbiol.">
        <title>Complete genome sequence of Corynebacterium casei LMG S-19264T (=DSM 44701T), isolated from a smear-ripened cheese.</title>
        <authorList>
            <consortium name="US DOE Joint Genome Institute (JGI-PGF)"/>
            <person name="Walter F."/>
            <person name="Albersmeier A."/>
            <person name="Kalinowski J."/>
            <person name="Ruckert C."/>
        </authorList>
    </citation>
    <scope>NUCLEOTIDE SEQUENCE [LARGE SCALE GENOMIC DNA]</scope>
    <source>
        <strain evidence="1 2">KCTC 12285</strain>
    </source>
</reference>
<name>A0A918N446_9FLAO</name>
<evidence type="ECO:0000313" key="1">
    <source>
        <dbReference type="EMBL" id="GGX27254.1"/>
    </source>
</evidence>
<comment type="caution">
    <text evidence="1">The sequence shown here is derived from an EMBL/GenBank/DDBJ whole genome shotgun (WGS) entry which is preliminary data.</text>
</comment>
<evidence type="ECO:0000313" key="2">
    <source>
        <dbReference type="Proteomes" id="UP000601108"/>
    </source>
</evidence>
<dbReference type="Gene3D" id="2.60.40.10">
    <property type="entry name" value="Immunoglobulins"/>
    <property type="match status" value="3"/>
</dbReference>